<dbReference type="InterPro" id="IPR014044">
    <property type="entry name" value="CAP_dom"/>
</dbReference>
<evidence type="ECO:0000313" key="4">
    <source>
        <dbReference type="EMBL" id="HJC40624.1"/>
    </source>
</evidence>
<dbReference type="AlphaFoldDB" id="A0A9D2NZF3"/>
<dbReference type="CDD" id="cd05379">
    <property type="entry name" value="CAP_bacterial"/>
    <property type="match status" value="1"/>
</dbReference>
<dbReference type="Pfam" id="PF00395">
    <property type="entry name" value="SLH"/>
    <property type="match status" value="1"/>
</dbReference>
<feature type="compositionally biased region" description="Low complexity" evidence="2">
    <location>
        <begin position="238"/>
        <end position="251"/>
    </location>
</feature>
<reference evidence="4" key="1">
    <citation type="journal article" date="2021" name="PeerJ">
        <title>Extensive microbial diversity within the chicken gut microbiome revealed by metagenomics and culture.</title>
        <authorList>
            <person name="Gilroy R."/>
            <person name="Ravi A."/>
            <person name="Getino M."/>
            <person name="Pursley I."/>
            <person name="Horton D.L."/>
            <person name="Alikhan N.F."/>
            <person name="Baker D."/>
            <person name="Gharbi K."/>
            <person name="Hall N."/>
            <person name="Watson M."/>
            <person name="Adriaenssens E.M."/>
            <person name="Foster-Nyarko E."/>
            <person name="Jarju S."/>
            <person name="Secka A."/>
            <person name="Antonio M."/>
            <person name="Oren A."/>
            <person name="Chaudhuri R.R."/>
            <person name="La Ragione R."/>
            <person name="Hildebrand F."/>
            <person name="Pallen M.J."/>
        </authorList>
    </citation>
    <scope>NUCLEOTIDE SEQUENCE</scope>
    <source>
        <strain evidence="4">CHK186-1790</strain>
    </source>
</reference>
<dbReference type="InterPro" id="IPR001119">
    <property type="entry name" value="SLH_dom"/>
</dbReference>
<dbReference type="SUPFAM" id="SSF55797">
    <property type="entry name" value="PR-1-like"/>
    <property type="match status" value="1"/>
</dbReference>
<reference evidence="4" key="2">
    <citation type="submission" date="2021-04" db="EMBL/GenBank/DDBJ databases">
        <authorList>
            <person name="Gilroy R."/>
        </authorList>
    </citation>
    <scope>NUCLEOTIDE SEQUENCE</scope>
    <source>
        <strain evidence="4">CHK186-1790</strain>
    </source>
</reference>
<dbReference type="InterPro" id="IPR035940">
    <property type="entry name" value="CAP_sf"/>
</dbReference>
<name>A0A9D2NZF3_9FIRM</name>
<evidence type="ECO:0000259" key="3">
    <source>
        <dbReference type="PROSITE" id="PS51272"/>
    </source>
</evidence>
<protein>
    <submittedName>
        <fullName evidence="4">S-layer homology domain-containing protein</fullName>
    </submittedName>
</protein>
<dbReference type="PROSITE" id="PS51272">
    <property type="entry name" value="SLH"/>
    <property type="match status" value="1"/>
</dbReference>
<dbReference type="PANTHER" id="PTHR31157:SF1">
    <property type="entry name" value="SCP DOMAIN-CONTAINING PROTEIN"/>
    <property type="match status" value="1"/>
</dbReference>
<feature type="region of interest" description="Disordered" evidence="2">
    <location>
        <begin position="231"/>
        <end position="260"/>
    </location>
</feature>
<dbReference type="Gene3D" id="3.40.33.10">
    <property type="entry name" value="CAP"/>
    <property type="match status" value="1"/>
</dbReference>
<keyword evidence="1" id="KW-0677">Repeat</keyword>
<dbReference type="Pfam" id="PF00188">
    <property type="entry name" value="CAP"/>
    <property type="match status" value="1"/>
</dbReference>
<comment type="caution">
    <text evidence="4">The sequence shown here is derived from an EMBL/GenBank/DDBJ whole genome shotgun (WGS) entry which is preliminary data.</text>
</comment>
<dbReference type="Proteomes" id="UP000823882">
    <property type="component" value="Unassembled WGS sequence"/>
</dbReference>
<evidence type="ECO:0000256" key="2">
    <source>
        <dbReference type="SAM" id="MobiDB-lite"/>
    </source>
</evidence>
<accession>A0A9D2NZF3</accession>
<gene>
    <name evidence="4" type="ORF">H9701_03600</name>
</gene>
<dbReference type="EMBL" id="DWWJ01000070">
    <property type="protein sequence ID" value="HJC40624.1"/>
    <property type="molecule type" value="Genomic_DNA"/>
</dbReference>
<proteinExistence type="predicted"/>
<feature type="domain" description="SLH" evidence="3">
    <location>
        <begin position="24"/>
        <end position="87"/>
    </location>
</feature>
<dbReference type="PANTHER" id="PTHR31157">
    <property type="entry name" value="SCP DOMAIN-CONTAINING PROTEIN"/>
    <property type="match status" value="1"/>
</dbReference>
<organism evidence="4 5">
    <name type="scientific">Candidatus Intestinimonas pullistercoris</name>
    <dbReference type="NCBI Taxonomy" id="2838623"/>
    <lineage>
        <taxon>Bacteria</taxon>
        <taxon>Bacillati</taxon>
        <taxon>Bacillota</taxon>
        <taxon>Clostridia</taxon>
        <taxon>Eubacteriales</taxon>
        <taxon>Intestinimonas</taxon>
    </lineage>
</organism>
<evidence type="ECO:0000256" key="1">
    <source>
        <dbReference type="ARBA" id="ARBA00022737"/>
    </source>
</evidence>
<sequence length="439" mass="46779">MCAIFCRGFRPFSPPYASAPAVAAGPTFPDVPESHWAYSYVERAAENGWVNGTGNGQFAPGGTLTFAEFYTMIVPVFAQEELAAYQAPAGSPWWQSYLYVGGQNLPSETISFDTFYGGGTGRPEHGYELQDSIDKRANEAIPRSDAITIMWRVLEKNGLDEQVPGVEEAQAKIEADLGILPLIVDTSVPVCYAAGLISGDENGNLNLDSSLTRAEGCVMLCNLADYVSGHGGQVSTKPTDPGETTEPTDPGASEGGLGQKLSSGATAAAGVLDSIEKDDAYPTYGSSDVVSNNGYYTGATDAEIGNASLQYAFLDLVNEARAAEGHAPLTWVESDAAEELTLQRCYELVSDFSHNRPKGAFAGEVIASGYTSTQAAFNGWMNSPGHKRTLMSDSYKYLSAARAGGNGSSYWIICLWSDNGVSLVERWSSNNYDYTSAVS</sequence>
<evidence type="ECO:0000313" key="5">
    <source>
        <dbReference type="Proteomes" id="UP000823882"/>
    </source>
</evidence>